<sequence>MVKRVPSGAVDPKEIGGVKPGYPPHYIRSNMQRALPDDRRACTTRRPSYFHLGDRKHGGAGVQKGTRRVIGVRKAVPRFTNP</sequence>
<feature type="region of interest" description="Disordered" evidence="1">
    <location>
        <begin position="1"/>
        <end position="26"/>
    </location>
</feature>
<name>W4K105_HETIT</name>
<dbReference type="RefSeq" id="XP_009547981.1">
    <property type="nucleotide sequence ID" value="XM_009549686.1"/>
</dbReference>
<feature type="non-terminal residue" evidence="2">
    <location>
        <position position="82"/>
    </location>
</feature>
<proteinExistence type="predicted"/>
<dbReference type="GeneID" id="20672851"/>
<evidence type="ECO:0000313" key="2">
    <source>
        <dbReference type="EMBL" id="ETW79394.1"/>
    </source>
</evidence>
<dbReference type="AlphaFoldDB" id="W4K105"/>
<accession>W4K105</accession>
<reference evidence="2 3" key="1">
    <citation type="journal article" date="2012" name="New Phytol.">
        <title>Insight into trade-off between wood decay and parasitism from the genome of a fungal forest pathogen.</title>
        <authorList>
            <person name="Olson A."/>
            <person name="Aerts A."/>
            <person name="Asiegbu F."/>
            <person name="Belbahri L."/>
            <person name="Bouzid O."/>
            <person name="Broberg A."/>
            <person name="Canback B."/>
            <person name="Coutinho P.M."/>
            <person name="Cullen D."/>
            <person name="Dalman K."/>
            <person name="Deflorio G."/>
            <person name="van Diepen L.T."/>
            <person name="Dunand C."/>
            <person name="Duplessis S."/>
            <person name="Durling M."/>
            <person name="Gonthier P."/>
            <person name="Grimwood J."/>
            <person name="Fossdal C.G."/>
            <person name="Hansson D."/>
            <person name="Henrissat B."/>
            <person name="Hietala A."/>
            <person name="Himmelstrand K."/>
            <person name="Hoffmeister D."/>
            <person name="Hogberg N."/>
            <person name="James T.Y."/>
            <person name="Karlsson M."/>
            <person name="Kohler A."/>
            <person name="Kues U."/>
            <person name="Lee Y.H."/>
            <person name="Lin Y.C."/>
            <person name="Lind M."/>
            <person name="Lindquist E."/>
            <person name="Lombard V."/>
            <person name="Lucas S."/>
            <person name="Lunden K."/>
            <person name="Morin E."/>
            <person name="Murat C."/>
            <person name="Park J."/>
            <person name="Raffaello T."/>
            <person name="Rouze P."/>
            <person name="Salamov A."/>
            <person name="Schmutz J."/>
            <person name="Solheim H."/>
            <person name="Stahlberg J."/>
            <person name="Velez H."/>
            <person name="de Vries R.P."/>
            <person name="Wiebenga A."/>
            <person name="Woodward S."/>
            <person name="Yakovlev I."/>
            <person name="Garbelotto M."/>
            <person name="Martin F."/>
            <person name="Grigoriev I.V."/>
            <person name="Stenlid J."/>
        </authorList>
    </citation>
    <scope>NUCLEOTIDE SEQUENCE [LARGE SCALE GENOMIC DNA]</scope>
    <source>
        <strain evidence="2 3">TC 32-1</strain>
    </source>
</reference>
<dbReference type="EMBL" id="KI925460">
    <property type="protein sequence ID" value="ETW79394.1"/>
    <property type="molecule type" value="Genomic_DNA"/>
</dbReference>
<organism evidence="2 3">
    <name type="scientific">Heterobasidion irregulare (strain TC 32-1)</name>
    <dbReference type="NCBI Taxonomy" id="747525"/>
    <lineage>
        <taxon>Eukaryota</taxon>
        <taxon>Fungi</taxon>
        <taxon>Dikarya</taxon>
        <taxon>Basidiomycota</taxon>
        <taxon>Agaricomycotina</taxon>
        <taxon>Agaricomycetes</taxon>
        <taxon>Russulales</taxon>
        <taxon>Bondarzewiaceae</taxon>
        <taxon>Heterobasidion</taxon>
        <taxon>Heterobasidion annosum species complex</taxon>
    </lineage>
</organism>
<keyword evidence="3" id="KW-1185">Reference proteome</keyword>
<dbReference type="HOGENOM" id="CLU_2564623_0_0_1"/>
<evidence type="ECO:0000313" key="3">
    <source>
        <dbReference type="Proteomes" id="UP000030671"/>
    </source>
</evidence>
<dbReference type="KEGG" id="hir:HETIRDRAFT_410291"/>
<dbReference type="InParanoid" id="W4K105"/>
<protein>
    <submittedName>
        <fullName evidence="2">Uncharacterized protein</fullName>
    </submittedName>
</protein>
<evidence type="ECO:0000256" key="1">
    <source>
        <dbReference type="SAM" id="MobiDB-lite"/>
    </source>
</evidence>
<dbReference type="Proteomes" id="UP000030671">
    <property type="component" value="Unassembled WGS sequence"/>
</dbReference>
<gene>
    <name evidence="2" type="ORF">HETIRDRAFT_410291</name>
</gene>